<dbReference type="InterPro" id="IPR036388">
    <property type="entry name" value="WH-like_DNA-bd_sf"/>
</dbReference>
<dbReference type="Pfam" id="PF00570">
    <property type="entry name" value="HRDC"/>
    <property type="match status" value="1"/>
</dbReference>
<dbReference type="Gene3D" id="1.10.10.10">
    <property type="entry name" value="Winged helix-like DNA-binding domain superfamily/Winged helix DNA-binding domain"/>
    <property type="match status" value="1"/>
</dbReference>
<dbReference type="InterPro" id="IPR010997">
    <property type="entry name" value="HRDC-like_sf"/>
</dbReference>
<dbReference type="SMART" id="SM00956">
    <property type="entry name" value="RQC"/>
    <property type="match status" value="1"/>
</dbReference>
<dbReference type="SUPFAM" id="SSF47819">
    <property type="entry name" value="HRDC-like"/>
    <property type="match status" value="1"/>
</dbReference>
<dbReference type="PROSITE" id="PS50967">
    <property type="entry name" value="HRDC"/>
    <property type="match status" value="1"/>
</dbReference>
<dbReference type="GO" id="GO:0043138">
    <property type="term" value="F:3'-5' DNA helicase activity"/>
    <property type="evidence" value="ECO:0007669"/>
    <property type="project" value="UniProtKB-EC"/>
</dbReference>
<comment type="catalytic activity">
    <reaction evidence="1">
        <text>Couples ATP hydrolysis with the unwinding of duplex DNA by translocating in the 3'-5' direction.</text>
        <dbReference type="EC" id="5.6.2.4"/>
    </reaction>
</comment>
<dbReference type="Pfam" id="PF14493">
    <property type="entry name" value="HTH_40"/>
    <property type="match status" value="1"/>
</dbReference>
<organism evidence="4 5">
    <name type="scientific">Ilex paraguariensis</name>
    <name type="common">yerba mate</name>
    <dbReference type="NCBI Taxonomy" id="185542"/>
    <lineage>
        <taxon>Eukaryota</taxon>
        <taxon>Viridiplantae</taxon>
        <taxon>Streptophyta</taxon>
        <taxon>Embryophyta</taxon>
        <taxon>Tracheophyta</taxon>
        <taxon>Spermatophyta</taxon>
        <taxon>Magnoliopsida</taxon>
        <taxon>eudicotyledons</taxon>
        <taxon>Gunneridae</taxon>
        <taxon>Pentapetalae</taxon>
        <taxon>asterids</taxon>
        <taxon>campanulids</taxon>
        <taxon>Aquifoliales</taxon>
        <taxon>Aquifoliaceae</taxon>
        <taxon>Ilex</taxon>
    </lineage>
</organism>
<comment type="caution">
    <text evidence="4">The sequence shown here is derived from an EMBL/GenBank/DDBJ whole genome shotgun (WGS) entry which is preliminary data.</text>
</comment>
<dbReference type="InterPro" id="IPR002121">
    <property type="entry name" value="HRDC_dom"/>
</dbReference>
<accession>A0ABC8QQC3</accession>
<name>A0ABC8QQC3_9AQUA</name>
<evidence type="ECO:0000313" key="5">
    <source>
        <dbReference type="Proteomes" id="UP001642360"/>
    </source>
</evidence>
<dbReference type="InterPro" id="IPR044876">
    <property type="entry name" value="HRDC_dom_sf"/>
</dbReference>
<dbReference type="InterPro" id="IPR029491">
    <property type="entry name" value="Helicase_HTH"/>
</dbReference>
<evidence type="ECO:0000313" key="4">
    <source>
        <dbReference type="EMBL" id="CAK9134899.1"/>
    </source>
</evidence>
<proteinExistence type="predicted"/>
<dbReference type="Proteomes" id="UP001642360">
    <property type="component" value="Unassembled WGS sequence"/>
</dbReference>
<evidence type="ECO:0000256" key="2">
    <source>
        <dbReference type="ARBA" id="ARBA00034808"/>
    </source>
</evidence>
<evidence type="ECO:0000256" key="1">
    <source>
        <dbReference type="ARBA" id="ARBA00034617"/>
    </source>
</evidence>
<dbReference type="SUPFAM" id="SSF46785">
    <property type="entry name" value="Winged helix' DNA-binding domain"/>
    <property type="match status" value="1"/>
</dbReference>
<dbReference type="Pfam" id="PF09382">
    <property type="entry name" value="RQC"/>
    <property type="match status" value="1"/>
</dbReference>
<dbReference type="InterPro" id="IPR036390">
    <property type="entry name" value="WH_DNA-bd_sf"/>
</dbReference>
<keyword evidence="5" id="KW-1185">Reference proteome</keyword>
<dbReference type="AlphaFoldDB" id="A0ABC8QQC3"/>
<dbReference type="Gene3D" id="1.10.150.80">
    <property type="entry name" value="HRDC domain"/>
    <property type="match status" value="1"/>
</dbReference>
<feature type="domain" description="HRDC" evidence="3">
    <location>
        <begin position="201"/>
        <end position="281"/>
    </location>
</feature>
<gene>
    <name evidence="4" type="ORF">ILEXP_LOCUS1828</name>
</gene>
<evidence type="ECO:0000259" key="3">
    <source>
        <dbReference type="PROSITE" id="PS50967"/>
    </source>
</evidence>
<dbReference type="SMART" id="SM00341">
    <property type="entry name" value="HRDC"/>
    <property type="match status" value="1"/>
</dbReference>
<reference evidence="4 5" key="1">
    <citation type="submission" date="2024-02" db="EMBL/GenBank/DDBJ databases">
        <authorList>
            <person name="Vignale AGUSTIN F."/>
            <person name="Sosa J E."/>
            <person name="Modenutti C."/>
        </authorList>
    </citation>
    <scope>NUCLEOTIDE SEQUENCE [LARGE SCALE GENOMIC DNA]</scope>
</reference>
<protein>
    <recommendedName>
        <fullName evidence="2">DNA 3'-5' helicase</fullName>
        <ecNumber evidence="2">5.6.2.4</ecNumber>
    </recommendedName>
</protein>
<dbReference type="EC" id="5.6.2.4" evidence="2"/>
<dbReference type="InterPro" id="IPR018982">
    <property type="entry name" value="RQC_domain"/>
</dbReference>
<dbReference type="EMBL" id="CAUOFW020000669">
    <property type="protein sequence ID" value="CAK9134899.1"/>
    <property type="molecule type" value="Genomic_DNA"/>
</dbReference>
<sequence length="572" mass="64072">MSREAFLLMACIQSCGGPWGLKMPIDVLRGSRSKKILNAQFDKLSLHGLGKELSSDWWKALAYQLISQGSRYLRRIHPYLFATFMVTQAVSQLNFQSSAGSRYLRRIHPYLFATFMVTQAVSQLNFQSSAGYLFEKVSEIYKTVSVSSKGLQFLSSCRPDHQPPLILRMTGEMVDHEEHKNRPSEVSEFNGLAPLQYEGLSQAEAELYKMLLEKRMKFARAAGTAPYAICGDQTLKKIALARPSTKARLANIDGVNQHLMTMYGDLFLQSIQHLSRGLNLSLDGETSIQPAITKRIYTVPNHQTKLTPAKFEAWKMWQEDGLSIQKIASFPSRSVPIKEETVINYLLEAAREGCVINWTRFCEGIGLTQDVVNSIQTAVSKVGSKDKLKPIKNELPEEISYVHIKAYLTMDDLGLSAEGVQSCHQPSCKANENSEEMSELSQTSYLPSHVRPCDVERLVNTAACHYSSDDGEGAVPVPLVLFTSSKQAPIFTDDLHDGKRQKVDATGEENPVALEATESSILNWIKKFDHGVSLSDIFKHFKGSTKESIVDLLSCLESEFLIFKKNNLYMLM</sequence>